<dbReference type="GeneID" id="27338682"/>
<name>A0A0D2AW03_9EURO</name>
<protein>
    <submittedName>
        <fullName evidence="3">Uncharacterized protein</fullName>
    </submittedName>
</protein>
<keyword evidence="4" id="KW-1185">Reference proteome</keyword>
<evidence type="ECO:0000313" key="4">
    <source>
        <dbReference type="Proteomes" id="UP000053328"/>
    </source>
</evidence>
<gene>
    <name evidence="3" type="ORF">PV08_11599</name>
</gene>
<dbReference type="STRING" id="91928.A0A0D2AW03"/>
<dbReference type="OrthoDB" id="674604at2759"/>
<accession>A0A0D2AW03</accession>
<dbReference type="VEuPathDB" id="FungiDB:PV08_11599"/>
<dbReference type="InterPro" id="IPR010730">
    <property type="entry name" value="HET"/>
</dbReference>
<dbReference type="HOGENOM" id="CLU_000288_138_11_1"/>
<feature type="domain" description="DUF8212" evidence="2">
    <location>
        <begin position="219"/>
        <end position="242"/>
    </location>
</feature>
<feature type="domain" description="Heterokaryon incompatibility" evidence="1">
    <location>
        <begin position="22"/>
        <end position="109"/>
    </location>
</feature>
<dbReference type="Pfam" id="PF26640">
    <property type="entry name" value="DUF8212"/>
    <property type="match status" value="1"/>
</dbReference>
<evidence type="ECO:0000259" key="2">
    <source>
        <dbReference type="Pfam" id="PF26640"/>
    </source>
</evidence>
<reference evidence="3 4" key="1">
    <citation type="submission" date="2015-01" db="EMBL/GenBank/DDBJ databases">
        <title>The Genome Sequence of Exophiala spinifera CBS89968.</title>
        <authorList>
            <consortium name="The Broad Institute Genomics Platform"/>
            <person name="Cuomo C."/>
            <person name="de Hoog S."/>
            <person name="Gorbushina A."/>
            <person name="Stielow B."/>
            <person name="Teixiera M."/>
            <person name="Abouelleil A."/>
            <person name="Chapman S.B."/>
            <person name="Priest M."/>
            <person name="Young S.K."/>
            <person name="Wortman J."/>
            <person name="Nusbaum C."/>
            <person name="Birren B."/>
        </authorList>
    </citation>
    <scope>NUCLEOTIDE SEQUENCE [LARGE SCALE GENOMIC DNA]</scope>
    <source>
        <strain evidence="3 4">CBS 89968</strain>
    </source>
</reference>
<dbReference type="Proteomes" id="UP000053328">
    <property type="component" value="Unassembled WGS sequence"/>
</dbReference>
<evidence type="ECO:0000313" key="3">
    <source>
        <dbReference type="EMBL" id="KIW10635.1"/>
    </source>
</evidence>
<dbReference type="InterPro" id="IPR058525">
    <property type="entry name" value="DUF8212"/>
</dbReference>
<dbReference type="EMBL" id="KN847500">
    <property type="protein sequence ID" value="KIW10635.1"/>
    <property type="molecule type" value="Genomic_DNA"/>
</dbReference>
<evidence type="ECO:0000259" key="1">
    <source>
        <dbReference type="Pfam" id="PF06985"/>
    </source>
</evidence>
<organism evidence="3 4">
    <name type="scientific">Exophiala spinifera</name>
    <dbReference type="NCBI Taxonomy" id="91928"/>
    <lineage>
        <taxon>Eukaryota</taxon>
        <taxon>Fungi</taxon>
        <taxon>Dikarya</taxon>
        <taxon>Ascomycota</taxon>
        <taxon>Pezizomycotina</taxon>
        <taxon>Eurotiomycetes</taxon>
        <taxon>Chaetothyriomycetidae</taxon>
        <taxon>Chaetothyriales</taxon>
        <taxon>Herpotrichiellaceae</taxon>
        <taxon>Exophiala</taxon>
    </lineage>
</organism>
<sequence>MQLINTDTLRLEEFVGKKIPDYAILSHTWGDDEVSFKDFQEPSCVHKKGYVKISTTCKKAREAGIKYAWIDTCCIDKSSSTQLNEAINSMYRWYQRSRLCYAYLSDLSPAATLEDDLANCRWFTRGWTLQELIAPKEILFLDQQWSVTCTKLEKAELLSTITGVNKDVLRNKLPLSSRSIAQRMSWVAARETTRIEDMAYCLLGIFDVNMPLIYGEEEKAFARLQEEILKTSTDPSIFAWMKDNRTENPGSVERIYCGVLAQSPRDFLECSTFLRPYSKGKPAISTYSDGIQIRTRLFLERIPETRASRYVLPVSWESWDPQDPLNRFRKTSLGIRLRKSWPGSFVREDPYGLVRDDSGEDYKGLSLSPQASTYLLTRSPETQGSRTSFISRIRSNVIQFQLPPEMSILSVWPLGYWDEEDQVFFNVGDADSACSGLRLYISKTVKVTGKNVKVRARCMFYALNWATDSRGPMATETQFSVFDYDPWAATLSEIQSQMPDHPHVPHALYLFKRYEVPKAQSAVLNIPDTKMSMLVSFNYTRVENRDICRNSFWRLEFSTTLL</sequence>
<dbReference type="RefSeq" id="XP_016230851.1">
    <property type="nucleotide sequence ID" value="XM_016385907.1"/>
</dbReference>
<dbReference type="Pfam" id="PF06985">
    <property type="entry name" value="HET"/>
    <property type="match status" value="1"/>
</dbReference>
<dbReference type="PANTHER" id="PTHR10622">
    <property type="entry name" value="HET DOMAIN-CONTAINING PROTEIN"/>
    <property type="match status" value="1"/>
</dbReference>
<proteinExistence type="predicted"/>
<dbReference type="PANTHER" id="PTHR10622:SF12">
    <property type="entry name" value="HET DOMAIN-CONTAINING PROTEIN"/>
    <property type="match status" value="1"/>
</dbReference>
<dbReference type="AlphaFoldDB" id="A0A0D2AW03"/>